<proteinExistence type="predicted"/>
<gene>
    <name evidence="1" type="ORF">I79_015598</name>
</gene>
<dbReference type="EMBL" id="JH000859">
    <property type="protein sequence ID" value="EGV93617.1"/>
    <property type="molecule type" value="Genomic_DNA"/>
</dbReference>
<evidence type="ECO:0000313" key="1">
    <source>
        <dbReference type="EMBL" id="EGV93617.1"/>
    </source>
</evidence>
<name>G3HX79_CRIGR</name>
<dbReference type="InParanoid" id="G3HX79"/>
<reference evidence="2" key="1">
    <citation type="journal article" date="2011" name="Nat. Biotechnol.">
        <title>The genomic sequence of the Chinese hamster ovary (CHO)-K1 cell line.</title>
        <authorList>
            <person name="Xu X."/>
            <person name="Nagarajan H."/>
            <person name="Lewis N.E."/>
            <person name="Pan S."/>
            <person name="Cai Z."/>
            <person name="Liu X."/>
            <person name="Chen W."/>
            <person name="Xie M."/>
            <person name="Wang W."/>
            <person name="Hammond S."/>
            <person name="Andersen M.R."/>
            <person name="Neff N."/>
            <person name="Passarelli B."/>
            <person name="Koh W."/>
            <person name="Fan H.C."/>
            <person name="Wang J."/>
            <person name="Gui Y."/>
            <person name="Lee K.H."/>
            <person name="Betenbaugh M.J."/>
            <person name="Quake S.R."/>
            <person name="Famili I."/>
            <person name="Palsson B.O."/>
            <person name="Wang J."/>
        </authorList>
    </citation>
    <scope>NUCLEOTIDE SEQUENCE [LARGE SCALE GENOMIC DNA]</scope>
    <source>
        <strain evidence="2">CHO K1 cell line</strain>
    </source>
</reference>
<protein>
    <submittedName>
        <fullName evidence="1">Uncharacterized protein</fullName>
    </submittedName>
</protein>
<evidence type="ECO:0000313" key="2">
    <source>
        <dbReference type="Proteomes" id="UP000001075"/>
    </source>
</evidence>
<sequence length="72" mass="8065">MVLSTYPLAPQKEALQAEFHFRAFAFLFRIGLYLMREVLGYTGKGCHLLGRVTSNSGGTSSAKETAYLFWKS</sequence>
<dbReference type="AlphaFoldDB" id="G3HX79"/>
<organism evidence="1 2">
    <name type="scientific">Cricetulus griseus</name>
    <name type="common">Chinese hamster</name>
    <name type="synonym">Cricetulus barabensis griseus</name>
    <dbReference type="NCBI Taxonomy" id="10029"/>
    <lineage>
        <taxon>Eukaryota</taxon>
        <taxon>Metazoa</taxon>
        <taxon>Chordata</taxon>
        <taxon>Craniata</taxon>
        <taxon>Vertebrata</taxon>
        <taxon>Euteleostomi</taxon>
        <taxon>Mammalia</taxon>
        <taxon>Eutheria</taxon>
        <taxon>Euarchontoglires</taxon>
        <taxon>Glires</taxon>
        <taxon>Rodentia</taxon>
        <taxon>Myomorpha</taxon>
        <taxon>Muroidea</taxon>
        <taxon>Cricetidae</taxon>
        <taxon>Cricetinae</taxon>
        <taxon>Cricetulus</taxon>
    </lineage>
</organism>
<dbReference type="Proteomes" id="UP000001075">
    <property type="component" value="Unassembled WGS sequence"/>
</dbReference>
<accession>G3HX79</accession>